<dbReference type="EMBL" id="LSSK01000072">
    <property type="protein sequence ID" value="OMH85548.1"/>
    <property type="molecule type" value="Genomic_DNA"/>
</dbReference>
<keyword evidence="4" id="KW-1185">Reference proteome</keyword>
<feature type="compositionally biased region" description="Basic and acidic residues" evidence="1">
    <location>
        <begin position="1"/>
        <end position="24"/>
    </location>
</feature>
<proteinExistence type="predicted"/>
<organism evidence="3 4">
    <name type="scientific">Zancudomyces culisetae</name>
    <name type="common">Gut fungus</name>
    <name type="synonym">Smittium culisetae</name>
    <dbReference type="NCBI Taxonomy" id="1213189"/>
    <lineage>
        <taxon>Eukaryota</taxon>
        <taxon>Fungi</taxon>
        <taxon>Fungi incertae sedis</taxon>
        <taxon>Zoopagomycota</taxon>
        <taxon>Kickxellomycotina</taxon>
        <taxon>Harpellomycetes</taxon>
        <taxon>Harpellales</taxon>
        <taxon>Legeriomycetaceae</taxon>
        <taxon>Zancudomyces</taxon>
    </lineage>
</organism>
<dbReference type="AlphaFoldDB" id="A0A1R1PXC2"/>
<feature type="region of interest" description="Disordered" evidence="1">
    <location>
        <begin position="173"/>
        <end position="214"/>
    </location>
</feature>
<protein>
    <submittedName>
        <fullName evidence="3">Uncharacterized protein</fullName>
    </submittedName>
</protein>
<gene>
    <name evidence="2" type="ORF">AX774_g5094</name>
    <name evidence="3" type="ORF">AX774_g886</name>
</gene>
<dbReference type="EMBL" id="LSSK01000898">
    <property type="protein sequence ID" value="OMH81445.1"/>
    <property type="molecule type" value="Genomic_DNA"/>
</dbReference>
<reference evidence="4" key="2">
    <citation type="submission" date="2017-01" db="EMBL/GenBank/DDBJ databases">
        <authorList>
            <person name="Wang Y."/>
            <person name="White M."/>
            <person name="Kvist S."/>
            <person name="Moncalvo J.-M."/>
        </authorList>
    </citation>
    <scope>NUCLEOTIDE SEQUENCE [LARGE SCALE GENOMIC DNA]</scope>
    <source>
        <strain evidence="4">COL-18-3</strain>
    </source>
</reference>
<reference evidence="3" key="1">
    <citation type="submission" date="2017-01" db="EMBL/GenBank/DDBJ databases">
        <authorList>
            <person name="Mah S.A."/>
            <person name="Swanson W.J."/>
            <person name="Moy G.W."/>
            <person name="Vacquier V.D."/>
        </authorList>
    </citation>
    <scope>NUCLEOTIDE SEQUENCE [LARGE SCALE GENOMIC DNA]</scope>
    <source>
        <strain evidence="3">COL-18-3</strain>
    </source>
</reference>
<accession>A0A1R1PXC2</accession>
<evidence type="ECO:0000313" key="4">
    <source>
        <dbReference type="Proteomes" id="UP000188320"/>
    </source>
</evidence>
<feature type="region of interest" description="Disordered" evidence="1">
    <location>
        <begin position="1"/>
        <end position="29"/>
    </location>
</feature>
<feature type="compositionally biased region" description="Basic and acidic residues" evidence="1">
    <location>
        <begin position="184"/>
        <end position="201"/>
    </location>
</feature>
<evidence type="ECO:0000313" key="3">
    <source>
        <dbReference type="EMBL" id="OMH85548.1"/>
    </source>
</evidence>
<name>A0A1R1PXC2_ZANCU</name>
<evidence type="ECO:0000256" key="1">
    <source>
        <dbReference type="SAM" id="MobiDB-lite"/>
    </source>
</evidence>
<sequence length="301" mass="33704">MKHNTGIEKGESGRENEKEKRTEKNFGGFKLRIDSDTKLHSLESISPESEDKVLKKSQSKIVQDISQDARYDVGNGVKMVYGTKKTITTTITTITEYPTVVISNPRPTDSSEHGEEFPLADTSIPMGLQRFVTKHGGHVVEFMDGGSAMNTEGELAKKCRPGNNERGVDIITQRMEQSSFESEGASRKDRDGGRDKGKGESKGGSLQNRSNLPEEMKYMREMDNKRGNYSFEGEECREVVTKMESEELSIKEENMGVYKLPEMVELYEGLSTTLKLYMMAHLLKRRAPSGASKPSDAIYGY</sequence>
<comment type="caution">
    <text evidence="3">The sequence shown here is derived from an EMBL/GenBank/DDBJ whole genome shotgun (WGS) entry which is preliminary data.</text>
</comment>
<evidence type="ECO:0000313" key="2">
    <source>
        <dbReference type="EMBL" id="OMH81445.1"/>
    </source>
</evidence>
<dbReference type="Proteomes" id="UP000188320">
    <property type="component" value="Unassembled WGS sequence"/>
</dbReference>